<dbReference type="Gene3D" id="3.80.10.10">
    <property type="entry name" value="Ribonuclease Inhibitor"/>
    <property type="match status" value="2"/>
</dbReference>
<dbReference type="EMBL" id="OZ021736">
    <property type="protein sequence ID" value="CAK9314914.1"/>
    <property type="molecule type" value="Genomic_DNA"/>
</dbReference>
<evidence type="ECO:0000256" key="1">
    <source>
        <dbReference type="ARBA" id="ARBA00022821"/>
    </source>
</evidence>
<evidence type="ECO:0000313" key="4">
    <source>
        <dbReference type="Proteomes" id="UP001642487"/>
    </source>
</evidence>
<dbReference type="InterPro" id="IPR050905">
    <property type="entry name" value="Plant_NBS-LRR"/>
</dbReference>
<feature type="domain" description="Disease resistance protein At4g27190-like leucine-rich repeats" evidence="2">
    <location>
        <begin position="308"/>
        <end position="408"/>
    </location>
</feature>
<feature type="domain" description="Disease resistance protein At4g27190-like leucine-rich repeats" evidence="2">
    <location>
        <begin position="13"/>
        <end position="156"/>
    </location>
</feature>
<evidence type="ECO:0000313" key="3">
    <source>
        <dbReference type="EMBL" id="CAK9314914.1"/>
    </source>
</evidence>
<dbReference type="SUPFAM" id="SSF52047">
    <property type="entry name" value="RNI-like"/>
    <property type="match status" value="1"/>
</dbReference>
<reference evidence="3 4" key="1">
    <citation type="submission" date="2024-03" db="EMBL/GenBank/DDBJ databases">
        <authorList>
            <person name="Gkanogiannis A."/>
            <person name="Becerra Lopez-Lavalle L."/>
        </authorList>
    </citation>
    <scope>NUCLEOTIDE SEQUENCE [LARGE SCALE GENOMIC DNA]</scope>
</reference>
<accession>A0ABP0Y396</accession>
<dbReference type="SUPFAM" id="SSF52058">
    <property type="entry name" value="L domain-like"/>
    <property type="match status" value="1"/>
</dbReference>
<sequence length="487" mass="56264">RSYCSNQVSLPSLEQLQIDRADNLKMIWSNVLIPNSFSKLKEVRIDSCNNLQKVFPPNMISILTCLNILRIKDCNSLEGIFEEQEPISVTETSLIVLRNLTNLELCNLPNLEYVWSKNDPCELLSFVNMKTLSIRECSRLKRQYPVKILKQLQGLEIDIRQLMEIVEKEKSSDTLESKELGSSKVEVIQLRDDSVLFPKLTTLKLYGPVDYSLTRLPMEILQILYQLMEFELEGAFIEEIFPMDMLIPMRKQYARSKILRSLVLSELPKLRHLWSECSQKNTSILQDLDMLRISKCGALSSLVSSLVSFTNLTHLEVGNCDRLTHLLNPSVARTLVGLDYLELEGCKRMSTVIEGGAEDGNDEIVFNRLQSLNIYSLSKLTSFHSGRSIIKFPRLSSVDIWKCPEMKVFSLGIVSTPRLKPEHFWVYNVDHITRYLRKDPKQRMVEDMNVIIRECWENDIDTRIPYLFAEENLEENQSEHSSSRAKE</sequence>
<evidence type="ECO:0000259" key="2">
    <source>
        <dbReference type="Pfam" id="PF23247"/>
    </source>
</evidence>
<gene>
    <name evidence="3" type="ORF">CITCOLO1_LOCUS6686</name>
</gene>
<dbReference type="PANTHER" id="PTHR33463:SF203">
    <property type="entry name" value="AAA+ ATPASE DOMAIN-CONTAINING PROTEIN"/>
    <property type="match status" value="1"/>
</dbReference>
<feature type="non-terminal residue" evidence="3">
    <location>
        <position position="487"/>
    </location>
</feature>
<keyword evidence="4" id="KW-1185">Reference proteome</keyword>
<organism evidence="3 4">
    <name type="scientific">Citrullus colocynthis</name>
    <name type="common">colocynth</name>
    <dbReference type="NCBI Taxonomy" id="252529"/>
    <lineage>
        <taxon>Eukaryota</taxon>
        <taxon>Viridiplantae</taxon>
        <taxon>Streptophyta</taxon>
        <taxon>Embryophyta</taxon>
        <taxon>Tracheophyta</taxon>
        <taxon>Spermatophyta</taxon>
        <taxon>Magnoliopsida</taxon>
        <taxon>eudicotyledons</taxon>
        <taxon>Gunneridae</taxon>
        <taxon>Pentapetalae</taxon>
        <taxon>rosids</taxon>
        <taxon>fabids</taxon>
        <taxon>Cucurbitales</taxon>
        <taxon>Cucurbitaceae</taxon>
        <taxon>Benincaseae</taxon>
        <taxon>Citrullus</taxon>
    </lineage>
</organism>
<keyword evidence="1" id="KW-0611">Plant defense</keyword>
<dbReference type="InterPro" id="IPR057135">
    <property type="entry name" value="At4g27190-like_LRR"/>
</dbReference>
<protein>
    <recommendedName>
        <fullName evidence="2">Disease resistance protein At4g27190-like leucine-rich repeats domain-containing protein</fullName>
    </recommendedName>
</protein>
<dbReference type="Pfam" id="PF23247">
    <property type="entry name" value="LRR_RPS2"/>
    <property type="match status" value="3"/>
</dbReference>
<dbReference type="PANTHER" id="PTHR33463">
    <property type="entry name" value="NB-ARC DOMAIN-CONTAINING PROTEIN-RELATED"/>
    <property type="match status" value="1"/>
</dbReference>
<proteinExistence type="predicted"/>
<dbReference type="InterPro" id="IPR032675">
    <property type="entry name" value="LRR_dom_sf"/>
</dbReference>
<dbReference type="Proteomes" id="UP001642487">
    <property type="component" value="Chromosome 2"/>
</dbReference>
<name>A0ABP0Y396_9ROSI</name>
<feature type="domain" description="Disease resistance protein At4g27190-like leucine-rich repeats" evidence="2">
    <location>
        <begin position="189"/>
        <end position="306"/>
    </location>
</feature>